<keyword evidence="1" id="KW-0812">Transmembrane</keyword>
<feature type="transmembrane region" description="Helical" evidence="1">
    <location>
        <begin position="112"/>
        <end position="132"/>
    </location>
</feature>
<dbReference type="EMBL" id="JADNRY010000965">
    <property type="protein sequence ID" value="KAF9023389.1"/>
    <property type="molecule type" value="Genomic_DNA"/>
</dbReference>
<name>A0A9P5P4I7_9AGAR</name>
<evidence type="ECO:0000313" key="2">
    <source>
        <dbReference type="EMBL" id="KAF9023389.1"/>
    </source>
</evidence>
<proteinExistence type="predicted"/>
<evidence type="ECO:0000313" key="3">
    <source>
        <dbReference type="Proteomes" id="UP000772434"/>
    </source>
</evidence>
<comment type="caution">
    <text evidence="2">The sequence shown here is derived from an EMBL/GenBank/DDBJ whole genome shotgun (WGS) entry which is preliminary data.</text>
</comment>
<evidence type="ECO:0000256" key="1">
    <source>
        <dbReference type="SAM" id="Phobius"/>
    </source>
</evidence>
<feature type="transmembrane region" description="Helical" evidence="1">
    <location>
        <begin position="153"/>
        <end position="172"/>
    </location>
</feature>
<feature type="transmembrane region" description="Helical" evidence="1">
    <location>
        <begin position="284"/>
        <end position="302"/>
    </location>
</feature>
<accession>A0A9P5P4I7</accession>
<organism evidence="2 3">
    <name type="scientific">Rhodocollybia butyracea</name>
    <dbReference type="NCBI Taxonomy" id="206335"/>
    <lineage>
        <taxon>Eukaryota</taxon>
        <taxon>Fungi</taxon>
        <taxon>Dikarya</taxon>
        <taxon>Basidiomycota</taxon>
        <taxon>Agaricomycotina</taxon>
        <taxon>Agaricomycetes</taxon>
        <taxon>Agaricomycetidae</taxon>
        <taxon>Agaricales</taxon>
        <taxon>Marasmiineae</taxon>
        <taxon>Omphalotaceae</taxon>
        <taxon>Rhodocollybia</taxon>
    </lineage>
</organism>
<keyword evidence="3" id="KW-1185">Reference proteome</keyword>
<reference evidence="2" key="1">
    <citation type="submission" date="2020-11" db="EMBL/GenBank/DDBJ databases">
        <authorList>
            <consortium name="DOE Joint Genome Institute"/>
            <person name="Ahrendt S."/>
            <person name="Riley R."/>
            <person name="Andreopoulos W."/>
            <person name="Labutti K."/>
            <person name="Pangilinan J."/>
            <person name="Ruiz-Duenas F.J."/>
            <person name="Barrasa J.M."/>
            <person name="Sanchez-Garcia M."/>
            <person name="Camarero S."/>
            <person name="Miyauchi S."/>
            <person name="Serrano A."/>
            <person name="Linde D."/>
            <person name="Babiker R."/>
            <person name="Drula E."/>
            <person name="Ayuso-Fernandez I."/>
            <person name="Pacheco R."/>
            <person name="Padilla G."/>
            <person name="Ferreira P."/>
            <person name="Barriuso J."/>
            <person name="Kellner H."/>
            <person name="Castanera R."/>
            <person name="Alfaro M."/>
            <person name="Ramirez L."/>
            <person name="Pisabarro A.G."/>
            <person name="Kuo A."/>
            <person name="Tritt A."/>
            <person name="Lipzen A."/>
            <person name="He G."/>
            <person name="Yan M."/>
            <person name="Ng V."/>
            <person name="Cullen D."/>
            <person name="Martin F."/>
            <person name="Rosso M.-N."/>
            <person name="Henrissat B."/>
            <person name="Hibbett D."/>
            <person name="Martinez A.T."/>
            <person name="Grigoriev I.V."/>
        </authorList>
    </citation>
    <scope>NUCLEOTIDE SEQUENCE</scope>
    <source>
        <strain evidence="2">AH 40177</strain>
    </source>
</reference>
<feature type="transmembrane region" description="Helical" evidence="1">
    <location>
        <begin position="192"/>
        <end position="219"/>
    </location>
</feature>
<keyword evidence="1" id="KW-1133">Transmembrane helix</keyword>
<protein>
    <submittedName>
        <fullName evidence="2">Uncharacterized protein</fullName>
    </submittedName>
</protein>
<keyword evidence="1" id="KW-0472">Membrane</keyword>
<feature type="transmembrane region" description="Helical" evidence="1">
    <location>
        <begin position="74"/>
        <end position="92"/>
    </location>
</feature>
<dbReference type="Proteomes" id="UP000772434">
    <property type="component" value="Unassembled WGS sequence"/>
</dbReference>
<feature type="transmembrane region" description="Helical" evidence="1">
    <location>
        <begin position="40"/>
        <end position="62"/>
    </location>
</feature>
<gene>
    <name evidence="2" type="ORF">BDP27DRAFT_1352772</name>
</gene>
<sequence length="325" mass="35674">MSKTLGIVGQMSSLVILPNSTCGALPEGSIEGTESLRITFIWLYNGLQIFGFLSVTGITLLATFSRRIQRSLTWYNFMLGWVVWCISFSLLIGQQTGGCPAFGLCLFQAALVYAGPPANAFATVAIILQLYFQTTARLNNAKNPQWRTTLISVAPPSLYILIFALIIVFGFLNPSQIQRDTTGMFCGISSGVPTQIGAALVASLSIIMLFFEVKTFTLLYRNWAMFRHIRAETKNSVNSVSLTMIIRVSVFSFLPILALGISLVSATSTSSNLAHISTASLPGAAALIFGTQRDVLSVLMFWRIERKPIKTYIEKRVPEEKADMV</sequence>
<feature type="transmembrane region" description="Helical" evidence="1">
    <location>
        <begin position="240"/>
        <end position="264"/>
    </location>
</feature>
<dbReference type="AlphaFoldDB" id="A0A9P5P4I7"/>
<dbReference type="OrthoDB" id="2896404at2759"/>